<keyword evidence="3" id="KW-1185">Reference proteome</keyword>
<proteinExistence type="predicted"/>
<accession>A0A1V6TYZ8</accession>
<evidence type="ECO:0000256" key="1">
    <source>
        <dbReference type="SAM" id="MobiDB-lite"/>
    </source>
</evidence>
<comment type="caution">
    <text evidence="2">The sequence shown here is derived from an EMBL/GenBank/DDBJ whole genome shotgun (WGS) entry which is preliminary data.</text>
</comment>
<dbReference type="STRING" id="303698.A0A1V6TYZ8"/>
<protein>
    <submittedName>
        <fullName evidence="2">Uncharacterized protein</fullName>
    </submittedName>
</protein>
<organism evidence="2 3">
    <name type="scientific">Penicillium steckii</name>
    <dbReference type="NCBI Taxonomy" id="303698"/>
    <lineage>
        <taxon>Eukaryota</taxon>
        <taxon>Fungi</taxon>
        <taxon>Dikarya</taxon>
        <taxon>Ascomycota</taxon>
        <taxon>Pezizomycotina</taxon>
        <taxon>Eurotiomycetes</taxon>
        <taxon>Eurotiomycetidae</taxon>
        <taxon>Eurotiales</taxon>
        <taxon>Aspergillaceae</taxon>
        <taxon>Penicillium</taxon>
    </lineage>
</organism>
<gene>
    <name evidence="2" type="ORF">PENSTE_c001G08387</name>
</gene>
<evidence type="ECO:0000313" key="2">
    <source>
        <dbReference type="EMBL" id="OQE31491.1"/>
    </source>
</evidence>
<dbReference type="OrthoDB" id="5401486at2759"/>
<dbReference type="EMBL" id="MLKD01000001">
    <property type="protein sequence ID" value="OQE31491.1"/>
    <property type="molecule type" value="Genomic_DNA"/>
</dbReference>
<dbReference type="AlphaFoldDB" id="A0A1V6TYZ8"/>
<reference evidence="3" key="1">
    <citation type="journal article" date="2017" name="Nat. Microbiol.">
        <title>Global analysis of biosynthetic gene clusters reveals vast potential of secondary metabolite production in Penicillium species.</title>
        <authorList>
            <person name="Nielsen J.C."/>
            <person name="Grijseels S."/>
            <person name="Prigent S."/>
            <person name="Ji B."/>
            <person name="Dainat J."/>
            <person name="Nielsen K.F."/>
            <person name="Frisvad J.C."/>
            <person name="Workman M."/>
            <person name="Nielsen J."/>
        </authorList>
    </citation>
    <scope>NUCLEOTIDE SEQUENCE [LARGE SCALE GENOMIC DNA]</scope>
    <source>
        <strain evidence="3">IBT 24891</strain>
    </source>
</reference>
<evidence type="ECO:0000313" key="3">
    <source>
        <dbReference type="Proteomes" id="UP000191285"/>
    </source>
</evidence>
<feature type="compositionally biased region" description="Basic and acidic residues" evidence="1">
    <location>
        <begin position="300"/>
        <end position="317"/>
    </location>
</feature>
<feature type="region of interest" description="Disordered" evidence="1">
    <location>
        <begin position="261"/>
        <end position="363"/>
    </location>
</feature>
<sequence>MTTFKNDSENPNNCIKGTQGASGIPTPQVSPQIKGNVPTDFAKEPPQSQISGPDPNINDQVYEGFQFFKADPIPGQKATWTRVERTHMYLSQGEFYKMVHKRASKVSAAQQYHNLSDVRRAHVNQLIHEQRRSDSSNEWSCVYAKERDRPVKARNAHRDDYETVSMDIILMKRPMKTKSYPRTPMGDLVDLGISFGQNNHGPSRIMLPSAVHAVPPFMPGQVIEPGCVVQGPLQRPVPVTRPFTNLDLGQQATEDQYKGLNSQLRSEKENSNIENTSGWSSSEMTSDDDEDESMIFDESQSDHSSETEHADEMDCGRETLQPQGQQPIPQERSCSPHRRDPGTGPRYRRKSLGRNMERKPNRL</sequence>
<feature type="region of interest" description="Disordered" evidence="1">
    <location>
        <begin position="1"/>
        <end position="54"/>
    </location>
</feature>
<name>A0A1V6TYZ8_9EURO</name>
<dbReference type="Proteomes" id="UP000191285">
    <property type="component" value="Unassembled WGS sequence"/>
</dbReference>
<feature type="compositionally biased region" description="Acidic residues" evidence="1">
    <location>
        <begin position="285"/>
        <end position="295"/>
    </location>
</feature>
<feature type="compositionally biased region" description="Polar residues" evidence="1">
    <location>
        <begin position="1"/>
        <end position="33"/>
    </location>
</feature>